<dbReference type="PROSITE" id="PS51819">
    <property type="entry name" value="VOC"/>
    <property type="match status" value="1"/>
</dbReference>
<evidence type="ECO:0000256" key="1">
    <source>
        <dbReference type="ARBA" id="ARBA00022723"/>
    </source>
</evidence>
<proteinExistence type="predicted"/>
<dbReference type="Pfam" id="PF00903">
    <property type="entry name" value="Glyoxalase"/>
    <property type="match status" value="1"/>
</dbReference>
<dbReference type="InterPro" id="IPR004360">
    <property type="entry name" value="Glyas_Fos-R_dOase_dom"/>
</dbReference>
<sequence>MQPKFIDHIVIIVKDLEISKDFYSKFLGEPEENYNDSISYKIGDTKIFFGLPYGEWQKTDKDLSGLNHLAFGVRTMEELNIFGKIINDSNIKNSGIIKEKDSKKDFIWFDDPDGNRLEFYCRPVNF</sequence>
<dbReference type="GO" id="GO:0046872">
    <property type="term" value="F:metal ion binding"/>
    <property type="evidence" value="ECO:0007669"/>
    <property type="project" value="UniProtKB-KW"/>
</dbReference>
<dbReference type="Proteomes" id="UP000177697">
    <property type="component" value="Unassembled WGS sequence"/>
</dbReference>
<name>A0A1G2V4B5_9BACT</name>
<comment type="caution">
    <text evidence="3">The sequence shown here is derived from an EMBL/GenBank/DDBJ whole genome shotgun (WGS) entry which is preliminary data.</text>
</comment>
<gene>
    <name evidence="3" type="ORF">A2431_01975</name>
</gene>
<dbReference type="AlphaFoldDB" id="A0A1G2V4B5"/>
<reference evidence="3 4" key="1">
    <citation type="journal article" date="2016" name="Nat. Commun.">
        <title>Thousands of microbial genomes shed light on interconnected biogeochemical processes in an aquifer system.</title>
        <authorList>
            <person name="Anantharaman K."/>
            <person name="Brown C.T."/>
            <person name="Hug L.A."/>
            <person name="Sharon I."/>
            <person name="Castelle C.J."/>
            <person name="Probst A.J."/>
            <person name="Thomas B.C."/>
            <person name="Singh A."/>
            <person name="Wilkins M.J."/>
            <person name="Karaoz U."/>
            <person name="Brodie E.L."/>
            <person name="Williams K.H."/>
            <person name="Hubbard S.S."/>
            <person name="Banfield J.F."/>
        </authorList>
    </citation>
    <scope>NUCLEOTIDE SEQUENCE [LARGE SCALE GENOMIC DNA]</scope>
</reference>
<dbReference type="SUPFAM" id="SSF54593">
    <property type="entry name" value="Glyoxalase/Bleomycin resistance protein/Dihydroxybiphenyl dioxygenase"/>
    <property type="match status" value="1"/>
</dbReference>
<dbReference type="EMBL" id="MHWW01000002">
    <property type="protein sequence ID" value="OHB16443.1"/>
    <property type="molecule type" value="Genomic_DNA"/>
</dbReference>
<evidence type="ECO:0000313" key="4">
    <source>
        <dbReference type="Proteomes" id="UP000177697"/>
    </source>
</evidence>
<dbReference type="PANTHER" id="PTHR36113">
    <property type="entry name" value="LYASE, PUTATIVE-RELATED-RELATED"/>
    <property type="match status" value="1"/>
</dbReference>
<accession>A0A1G2V4B5</accession>
<feature type="domain" description="VOC" evidence="2">
    <location>
        <begin position="5"/>
        <end position="122"/>
    </location>
</feature>
<evidence type="ECO:0000313" key="3">
    <source>
        <dbReference type="EMBL" id="OHB16443.1"/>
    </source>
</evidence>
<dbReference type="InterPro" id="IPR051332">
    <property type="entry name" value="Fosfomycin_Res_Enzymes"/>
</dbReference>
<dbReference type="InterPro" id="IPR037523">
    <property type="entry name" value="VOC_core"/>
</dbReference>
<dbReference type="InterPro" id="IPR029068">
    <property type="entry name" value="Glyas_Bleomycin-R_OHBP_Dase"/>
</dbReference>
<organism evidence="3 4">
    <name type="scientific">Candidatus Zambryskibacteria bacterium RIFOXYC1_FULL_39_10</name>
    <dbReference type="NCBI Taxonomy" id="1802779"/>
    <lineage>
        <taxon>Bacteria</taxon>
        <taxon>Candidatus Zambryskiibacteriota</taxon>
    </lineage>
</organism>
<evidence type="ECO:0000259" key="2">
    <source>
        <dbReference type="PROSITE" id="PS51819"/>
    </source>
</evidence>
<keyword evidence="1" id="KW-0479">Metal-binding</keyword>
<protein>
    <recommendedName>
        <fullName evidence="2">VOC domain-containing protein</fullName>
    </recommendedName>
</protein>
<dbReference type="Gene3D" id="3.10.180.10">
    <property type="entry name" value="2,3-Dihydroxybiphenyl 1,2-Dioxygenase, domain 1"/>
    <property type="match status" value="1"/>
</dbReference>
<dbReference type="PANTHER" id="PTHR36113:SF6">
    <property type="entry name" value="FOSFOMYCIN RESISTANCE PROTEIN FOSX"/>
    <property type="match status" value="1"/>
</dbReference>